<feature type="domain" description="Histidine kinase/HSP90-like ATPase" evidence="10">
    <location>
        <begin position="295"/>
        <end position="388"/>
    </location>
</feature>
<evidence type="ECO:0000256" key="1">
    <source>
        <dbReference type="ARBA" id="ARBA00000085"/>
    </source>
</evidence>
<keyword evidence="9" id="KW-0472">Membrane</keyword>
<feature type="transmembrane region" description="Helical" evidence="9">
    <location>
        <begin position="80"/>
        <end position="100"/>
    </location>
</feature>
<gene>
    <name evidence="12" type="ORF">ACFQVC_00500</name>
</gene>
<keyword evidence="9" id="KW-1133">Transmembrane helix</keyword>
<feature type="transmembrane region" description="Helical" evidence="9">
    <location>
        <begin position="121"/>
        <end position="139"/>
    </location>
</feature>
<reference evidence="13" key="1">
    <citation type="journal article" date="2019" name="Int. J. Syst. Evol. Microbiol.">
        <title>The Global Catalogue of Microorganisms (GCM) 10K type strain sequencing project: providing services to taxonomists for standard genome sequencing and annotation.</title>
        <authorList>
            <consortium name="The Broad Institute Genomics Platform"/>
            <consortium name="The Broad Institute Genome Sequencing Center for Infectious Disease"/>
            <person name="Wu L."/>
            <person name="Ma J."/>
        </authorList>
    </citation>
    <scope>NUCLEOTIDE SEQUENCE [LARGE SCALE GENOMIC DNA]</scope>
    <source>
        <strain evidence="13">SYNS20</strain>
    </source>
</reference>
<keyword evidence="8" id="KW-0902">Two-component regulatory system</keyword>
<dbReference type="Gene3D" id="3.30.565.10">
    <property type="entry name" value="Histidine kinase-like ATPase, C-terminal domain"/>
    <property type="match status" value="1"/>
</dbReference>
<keyword evidence="3" id="KW-0597">Phosphoprotein</keyword>
<sequence length="389" mass="41447">MAIGRWGEWPSKEALSRVGVPRGRIVMDLVLLAVLASWVTWSAYDAGVFRGAALAVPVLGLACCVWALVAFHRVTLQHRLLPALLLLAATAAVGVVPYAMGVQEPAYVLGIICALRGMERLPLIVAVPLAVAMIGWFRYLDETVLGALGSALAVLLGGYALRLDAHARGTGFRLLAQERAARAAEAESAALTERARIAREIHDVLAHSLSAQLVHLEAARLLIERDGERGQVLERVVAARSMAREGLAETRQALSALRGEMVPVEDFLRELTGTHEGAALEVVGERRALSADASQTVRRVAQEALTNVRKHAPGARVRLRLKYEQGEVALEVRDFGGKPGGVSDVVSGLAGSGSGYGLLGMRERAELLGGALEAGPDEEGFVVRLRVPA</sequence>
<comment type="caution">
    <text evidence="12">The sequence shown here is derived from an EMBL/GenBank/DDBJ whole genome shotgun (WGS) entry which is preliminary data.</text>
</comment>
<protein>
    <recommendedName>
        <fullName evidence="2">histidine kinase</fullName>
        <ecNumber evidence="2">2.7.13.3</ecNumber>
    </recommendedName>
</protein>
<evidence type="ECO:0000256" key="9">
    <source>
        <dbReference type="SAM" id="Phobius"/>
    </source>
</evidence>
<dbReference type="Pfam" id="PF07730">
    <property type="entry name" value="HisKA_3"/>
    <property type="match status" value="1"/>
</dbReference>
<feature type="transmembrane region" description="Helical" evidence="9">
    <location>
        <begin position="145"/>
        <end position="163"/>
    </location>
</feature>
<comment type="catalytic activity">
    <reaction evidence="1">
        <text>ATP + protein L-histidine = ADP + protein N-phospho-L-histidine.</text>
        <dbReference type="EC" id="2.7.13.3"/>
    </reaction>
</comment>
<keyword evidence="13" id="KW-1185">Reference proteome</keyword>
<dbReference type="InterPro" id="IPR003594">
    <property type="entry name" value="HATPase_dom"/>
</dbReference>
<dbReference type="SUPFAM" id="SSF55874">
    <property type="entry name" value="ATPase domain of HSP90 chaperone/DNA topoisomerase II/histidine kinase"/>
    <property type="match status" value="1"/>
</dbReference>
<keyword evidence="7" id="KW-0067">ATP-binding</keyword>
<evidence type="ECO:0000259" key="10">
    <source>
        <dbReference type="Pfam" id="PF02518"/>
    </source>
</evidence>
<dbReference type="InterPro" id="IPR011712">
    <property type="entry name" value="Sig_transdc_His_kin_sub3_dim/P"/>
</dbReference>
<keyword evidence="5" id="KW-0547">Nucleotide-binding</keyword>
<evidence type="ECO:0000256" key="8">
    <source>
        <dbReference type="ARBA" id="ARBA00023012"/>
    </source>
</evidence>
<keyword evidence="9" id="KW-0812">Transmembrane</keyword>
<dbReference type="GO" id="GO:0016301">
    <property type="term" value="F:kinase activity"/>
    <property type="evidence" value="ECO:0007669"/>
    <property type="project" value="UniProtKB-KW"/>
</dbReference>
<evidence type="ECO:0000256" key="2">
    <source>
        <dbReference type="ARBA" id="ARBA00012438"/>
    </source>
</evidence>
<evidence type="ECO:0000313" key="13">
    <source>
        <dbReference type="Proteomes" id="UP001596523"/>
    </source>
</evidence>
<evidence type="ECO:0000256" key="3">
    <source>
        <dbReference type="ARBA" id="ARBA00022553"/>
    </source>
</evidence>
<keyword evidence="6 12" id="KW-0418">Kinase</keyword>
<dbReference type="RefSeq" id="WP_381825169.1">
    <property type="nucleotide sequence ID" value="NZ_JBHTCF010000001.1"/>
</dbReference>
<dbReference type="EMBL" id="JBHTCF010000001">
    <property type="protein sequence ID" value="MFC7302693.1"/>
    <property type="molecule type" value="Genomic_DNA"/>
</dbReference>
<dbReference type="PANTHER" id="PTHR24421:SF10">
    <property type="entry name" value="NITRATE_NITRITE SENSOR PROTEIN NARQ"/>
    <property type="match status" value="1"/>
</dbReference>
<dbReference type="Gene3D" id="1.20.5.1930">
    <property type="match status" value="1"/>
</dbReference>
<dbReference type="InterPro" id="IPR050482">
    <property type="entry name" value="Sensor_HK_TwoCompSys"/>
</dbReference>
<evidence type="ECO:0000259" key="11">
    <source>
        <dbReference type="Pfam" id="PF07730"/>
    </source>
</evidence>
<feature type="domain" description="Signal transduction histidine kinase subgroup 3 dimerisation and phosphoacceptor" evidence="11">
    <location>
        <begin position="193"/>
        <end position="258"/>
    </location>
</feature>
<feature type="transmembrane region" description="Helical" evidence="9">
    <location>
        <begin position="25"/>
        <end position="44"/>
    </location>
</feature>
<evidence type="ECO:0000256" key="6">
    <source>
        <dbReference type="ARBA" id="ARBA00022777"/>
    </source>
</evidence>
<keyword evidence="4" id="KW-0808">Transferase</keyword>
<dbReference type="CDD" id="cd16917">
    <property type="entry name" value="HATPase_UhpB-NarQ-NarX-like"/>
    <property type="match status" value="1"/>
</dbReference>
<accession>A0ABW2JAN4</accession>
<evidence type="ECO:0000256" key="4">
    <source>
        <dbReference type="ARBA" id="ARBA00022679"/>
    </source>
</evidence>
<name>A0ABW2JAN4_9ACTN</name>
<evidence type="ECO:0000256" key="5">
    <source>
        <dbReference type="ARBA" id="ARBA00022741"/>
    </source>
</evidence>
<dbReference type="InterPro" id="IPR036890">
    <property type="entry name" value="HATPase_C_sf"/>
</dbReference>
<dbReference type="PANTHER" id="PTHR24421">
    <property type="entry name" value="NITRATE/NITRITE SENSOR PROTEIN NARX-RELATED"/>
    <property type="match status" value="1"/>
</dbReference>
<feature type="transmembrane region" description="Helical" evidence="9">
    <location>
        <begin position="51"/>
        <end position="74"/>
    </location>
</feature>
<dbReference type="Pfam" id="PF02518">
    <property type="entry name" value="HATPase_c"/>
    <property type="match status" value="1"/>
</dbReference>
<dbReference type="Proteomes" id="UP001596523">
    <property type="component" value="Unassembled WGS sequence"/>
</dbReference>
<dbReference type="EC" id="2.7.13.3" evidence="2"/>
<evidence type="ECO:0000256" key="7">
    <source>
        <dbReference type="ARBA" id="ARBA00022840"/>
    </source>
</evidence>
<proteinExistence type="predicted"/>
<organism evidence="12 13">
    <name type="scientific">Streptomyces monticola</name>
    <dbReference type="NCBI Taxonomy" id="2666263"/>
    <lineage>
        <taxon>Bacteria</taxon>
        <taxon>Bacillati</taxon>
        <taxon>Actinomycetota</taxon>
        <taxon>Actinomycetes</taxon>
        <taxon>Kitasatosporales</taxon>
        <taxon>Streptomycetaceae</taxon>
        <taxon>Streptomyces</taxon>
    </lineage>
</organism>
<evidence type="ECO:0000313" key="12">
    <source>
        <dbReference type="EMBL" id="MFC7302693.1"/>
    </source>
</evidence>